<dbReference type="NCBIfam" id="NF033788">
    <property type="entry name" value="HTH_metalloreg"/>
    <property type="match status" value="1"/>
</dbReference>
<dbReference type="Gene3D" id="1.10.10.10">
    <property type="entry name" value="Winged helix-like DNA-binding domain superfamily/Winged helix DNA-binding domain"/>
    <property type="match status" value="1"/>
</dbReference>
<dbReference type="InterPro" id="IPR051011">
    <property type="entry name" value="Metal_resp_trans_reg"/>
</dbReference>
<dbReference type="InterPro" id="IPR036390">
    <property type="entry name" value="WH_DNA-bd_sf"/>
</dbReference>
<name>A0A7L9U5F3_9BURK</name>
<dbReference type="SUPFAM" id="SSF46785">
    <property type="entry name" value="Winged helix' DNA-binding domain"/>
    <property type="match status" value="1"/>
</dbReference>
<dbReference type="InterPro" id="IPR001845">
    <property type="entry name" value="HTH_ArsR_DNA-bd_dom"/>
</dbReference>
<feature type="domain" description="HTH arsR-type" evidence="4">
    <location>
        <begin position="1"/>
        <end position="95"/>
    </location>
</feature>
<dbReference type="KEGG" id="mlir:LPB04_21140"/>
<evidence type="ECO:0000256" key="3">
    <source>
        <dbReference type="ARBA" id="ARBA00023163"/>
    </source>
</evidence>
<dbReference type="EMBL" id="CP062941">
    <property type="protein sequence ID" value="QOL49375.1"/>
    <property type="molecule type" value="Genomic_DNA"/>
</dbReference>
<keyword evidence="3" id="KW-0804">Transcription</keyword>
<dbReference type="GO" id="GO:0003677">
    <property type="term" value="F:DNA binding"/>
    <property type="evidence" value="ECO:0007669"/>
    <property type="project" value="UniProtKB-KW"/>
</dbReference>
<dbReference type="GO" id="GO:0003700">
    <property type="term" value="F:DNA-binding transcription factor activity"/>
    <property type="evidence" value="ECO:0007669"/>
    <property type="project" value="InterPro"/>
</dbReference>
<reference evidence="5 6" key="1">
    <citation type="submission" date="2020-10" db="EMBL/GenBank/DDBJ databases">
        <title>Genome sequencing of Massilia sp. LPB0304.</title>
        <authorList>
            <person name="Kim J."/>
        </authorList>
    </citation>
    <scope>NUCLEOTIDE SEQUENCE [LARGE SCALE GENOMIC DNA]</scope>
    <source>
        <strain evidence="5 6">LPB0304</strain>
    </source>
</reference>
<dbReference type="InterPro" id="IPR036388">
    <property type="entry name" value="WH-like_DNA-bd_sf"/>
</dbReference>
<dbReference type="PRINTS" id="PR00778">
    <property type="entry name" value="HTHARSR"/>
</dbReference>
<keyword evidence="2" id="KW-0238">DNA-binding</keyword>
<accession>A0A7L9U5F3</accession>
<evidence type="ECO:0000259" key="4">
    <source>
        <dbReference type="PROSITE" id="PS50987"/>
    </source>
</evidence>
<proteinExistence type="predicted"/>
<dbReference type="CDD" id="cd00090">
    <property type="entry name" value="HTH_ARSR"/>
    <property type="match status" value="1"/>
</dbReference>
<evidence type="ECO:0000256" key="1">
    <source>
        <dbReference type="ARBA" id="ARBA00023015"/>
    </source>
</evidence>
<protein>
    <submittedName>
        <fullName evidence="5">Helix-turn-helix transcriptional regulator</fullName>
    </submittedName>
</protein>
<dbReference type="PROSITE" id="PS50987">
    <property type="entry name" value="HTH_ARSR_2"/>
    <property type="match status" value="1"/>
</dbReference>
<keyword evidence="6" id="KW-1185">Reference proteome</keyword>
<dbReference type="RefSeq" id="WP_193686415.1">
    <property type="nucleotide sequence ID" value="NZ_CP062941.1"/>
</dbReference>
<evidence type="ECO:0000313" key="5">
    <source>
        <dbReference type="EMBL" id="QOL49375.1"/>
    </source>
</evidence>
<dbReference type="PANTHER" id="PTHR43132:SF2">
    <property type="entry name" value="ARSENICAL RESISTANCE OPERON REPRESSOR ARSR-RELATED"/>
    <property type="match status" value="1"/>
</dbReference>
<organism evidence="5 6">
    <name type="scientific">Massilia litorea</name>
    <dbReference type="NCBI Taxonomy" id="2769491"/>
    <lineage>
        <taxon>Bacteria</taxon>
        <taxon>Pseudomonadati</taxon>
        <taxon>Pseudomonadota</taxon>
        <taxon>Betaproteobacteria</taxon>
        <taxon>Burkholderiales</taxon>
        <taxon>Oxalobacteraceae</taxon>
        <taxon>Telluria group</taxon>
        <taxon>Massilia</taxon>
    </lineage>
</organism>
<sequence>MNTQSALAALSALAQESRLAVFRLLIQAGPDGLAASKIAEQLDIAPSSLSFHLKELSHAGLLASKQDGRFVIYSAKVEAMNGLIGFLTENCCGGLPCAATDKKSC</sequence>
<evidence type="ECO:0000313" key="6">
    <source>
        <dbReference type="Proteomes" id="UP000593875"/>
    </source>
</evidence>
<dbReference type="PANTHER" id="PTHR43132">
    <property type="entry name" value="ARSENICAL RESISTANCE OPERON REPRESSOR ARSR-RELATED"/>
    <property type="match status" value="1"/>
</dbReference>
<dbReference type="AlphaFoldDB" id="A0A7L9U5F3"/>
<evidence type="ECO:0000256" key="2">
    <source>
        <dbReference type="ARBA" id="ARBA00023125"/>
    </source>
</evidence>
<dbReference type="InterPro" id="IPR011991">
    <property type="entry name" value="ArsR-like_HTH"/>
</dbReference>
<gene>
    <name evidence="5" type="ORF">LPB04_21140</name>
</gene>
<keyword evidence="1" id="KW-0805">Transcription regulation</keyword>
<dbReference type="Pfam" id="PF12840">
    <property type="entry name" value="HTH_20"/>
    <property type="match status" value="1"/>
</dbReference>
<dbReference type="SMART" id="SM00418">
    <property type="entry name" value="HTH_ARSR"/>
    <property type="match status" value="1"/>
</dbReference>
<dbReference type="Proteomes" id="UP000593875">
    <property type="component" value="Chromosome"/>
</dbReference>